<evidence type="ECO:0000256" key="6">
    <source>
        <dbReference type="ARBA" id="ARBA00022741"/>
    </source>
</evidence>
<evidence type="ECO:0000259" key="10">
    <source>
        <dbReference type="Pfam" id="PF02463"/>
    </source>
</evidence>
<keyword evidence="9" id="KW-0227">DNA damage</keyword>
<dbReference type="EMBL" id="PFQK01000066">
    <property type="protein sequence ID" value="PJC81582.1"/>
    <property type="molecule type" value="Genomic_DNA"/>
</dbReference>
<protein>
    <recommendedName>
        <fullName evidence="3 9">DNA replication and repair protein RecF</fullName>
    </recommendedName>
</protein>
<comment type="function">
    <text evidence="9">The RecF protein is involved in DNA metabolism; it is required for DNA replication and normal SOS inducibility. RecF binds preferentially to single-stranded, linear DNA. It also seems to bind ATP.</text>
</comment>
<dbReference type="AlphaFoldDB" id="A0A2M8GM00"/>
<evidence type="ECO:0000256" key="1">
    <source>
        <dbReference type="ARBA" id="ARBA00004496"/>
    </source>
</evidence>
<evidence type="ECO:0000313" key="12">
    <source>
        <dbReference type="Proteomes" id="UP000229370"/>
    </source>
</evidence>
<evidence type="ECO:0000256" key="7">
    <source>
        <dbReference type="ARBA" id="ARBA00022840"/>
    </source>
</evidence>
<dbReference type="Pfam" id="PF02463">
    <property type="entry name" value="SMC_N"/>
    <property type="match status" value="1"/>
</dbReference>
<feature type="domain" description="RecF/RecN/SMC N-terminal" evidence="10">
    <location>
        <begin position="3"/>
        <end position="339"/>
    </location>
</feature>
<dbReference type="GO" id="GO:0006260">
    <property type="term" value="P:DNA replication"/>
    <property type="evidence" value="ECO:0007669"/>
    <property type="project" value="UniProtKB-UniRule"/>
</dbReference>
<organism evidence="11 12">
    <name type="scientific">Candidatus Roizmanbacteria bacterium CG_4_8_14_3_um_filter_36_10</name>
    <dbReference type="NCBI Taxonomy" id="1974834"/>
    <lineage>
        <taxon>Bacteria</taxon>
        <taxon>Candidatus Roizmaniibacteriota</taxon>
    </lineage>
</organism>
<accession>A0A2M8GM00</accession>
<name>A0A2M8GM00_9BACT</name>
<gene>
    <name evidence="9" type="primary">recF</name>
    <name evidence="11" type="ORF">CO007_03925</name>
</gene>
<comment type="subcellular location">
    <subcellularLocation>
        <location evidence="1 9">Cytoplasm</location>
    </subcellularLocation>
</comment>
<sequence>MLLQKISLINFRNFDQKEFNFSPFLTVVFGENSRGKTNLLEAIFCLTHGVGFRETREEELLTINKTRAKITGSFFDDQTKIELQINFNKKDGLFEKKYLVNKTTKKLTQYRPETVNTILFSPQQLEIVTGSPDGRRQYFDKLISFYDVEYKKRVNNYENALRKRNKILESYRDDKQLKEELFFWDDYLEKQAGYISQKRGNYIDFLNHYQKIDDKKFSIKYLMNPLTKTRLEEFLEREKRYRKTLIGPQKDDFQINIVENNFQRNLHLFGSRSEHRLGIFWLKLNEIRYCEEKIKKKPIVLLDDIFSELDLKNKKLILDLIKKYQTILTTAEPEVIKLSDISKTVIKL</sequence>
<dbReference type="GO" id="GO:0005737">
    <property type="term" value="C:cytoplasm"/>
    <property type="evidence" value="ECO:0007669"/>
    <property type="project" value="UniProtKB-SubCell"/>
</dbReference>
<comment type="caution">
    <text evidence="11">The sequence shown here is derived from an EMBL/GenBank/DDBJ whole genome shotgun (WGS) entry which is preliminary data.</text>
</comment>
<keyword evidence="7 9" id="KW-0067">ATP-binding</keyword>
<dbReference type="InterPro" id="IPR003395">
    <property type="entry name" value="RecF/RecN/SMC_N"/>
</dbReference>
<keyword evidence="9" id="KW-0742">SOS response</keyword>
<dbReference type="GO" id="GO:0009432">
    <property type="term" value="P:SOS response"/>
    <property type="evidence" value="ECO:0007669"/>
    <property type="project" value="UniProtKB-UniRule"/>
</dbReference>
<dbReference type="Proteomes" id="UP000229370">
    <property type="component" value="Unassembled WGS sequence"/>
</dbReference>
<reference evidence="12" key="1">
    <citation type="submission" date="2017-09" db="EMBL/GenBank/DDBJ databases">
        <title>Depth-based differentiation of microbial function through sediment-hosted aquifers and enrichment of novel symbionts in the deep terrestrial subsurface.</title>
        <authorList>
            <person name="Probst A.J."/>
            <person name="Ladd B."/>
            <person name="Jarett J.K."/>
            <person name="Geller-Mcgrath D.E."/>
            <person name="Sieber C.M.K."/>
            <person name="Emerson J.B."/>
            <person name="Anantharaman K."/>
            <person name="Thomas B.C."/>
            <person name="Malmstrom R."/>
            <person name="Stieglmeier M."/>
            <person name="Klingl A."/>
            <person name="Woyke T."/>
            <person name="Ryan C.M."/>
            <person name="Banfield J.F."/>
        </authorList>
    </citation>
    <scope>NUCLEOTIDE SEQUENCE [LARGE SCALE GENOMIC DNA]</scope>
</reference>
<dbReference type="Gene3D" id="3.40.50.300">
    <property type="entry name" value="P-loop containing nucleotide triphosphate hydrolases"/>
    <property type="match status" value="1"/>
</dbReference>
<dbReference type="GO" id="GO:0005524">
    <property type="term" value="F:ATP binding"/>
    <property type="evidence" value="ECO:0007669"/>
    <property type="project" value="UniProtKB-UniRule"/>
</dbReference>
<keyword evidence="8 9" id="KW-0238">DNA-binding</keyword>
<feature type="binding site" evidence="9">
    <location>
        <begin position="30"/>
        <end position="37"/>
    </location>
    <ligand>
        <name>ATP</name>
        <dbReference type="ChEBI" id="CHEBI:30616"/>
    </ligand>
</feature>
<evidence type="ECO:0000256" key="8">
    <source>
        <dbReference type="ARBA" id="ARBA00023125"/>
    </source>
</evidence>
<evidence type="ECO:0000256" key="2">
    <source>
        <dbReference type="ARBA" id="ARBA00008016"/>
    </source>
</evidence>
<dbReference type="GO" id="GO:0003697">
    <property type="term" value="F:single-stranded DNA binding"/>
    <property type="evidence" value="ECO:0007669"/>
    <property type="project" value="UniProtKB-UniRule"/>
</dbReference>
<evidence type="ECO:0000313" key="11">
    <source>
        <dbReference type="EMBL" id="PJC81582.1"/>
    </source>
</evidence>
<evidence type="ECO:0000256" key="5">
    <source>
        <dbReference type="ARBA" id="ARBA00022705"/>
    </source>
</evidence>
<dbReference type="PROSITE" id="PS00617">
    <property type="entry name" value="RECF_1"/>
    <property type="match status" value="1"/>
</dbReference>
<dbReference type="HAMAP" id="MF_00365">
    <property type="entry name" value="RecF"/>
    <property type="match status" value="1"/>
</dbReference>
<evidence type="ECO:0000256" key="3">
    <source>
        <dbReference type="ARBA" id="ARBA00020170"/>
    </source>
</evidence>
<dbReference type="PANTHER" id="PTHR32182">
    <property type="entry name" value="DNA REPLICATION AND REPAIR PROTEIN RECF"/>
    <property type="match status" value="1"/>
</dbReference>
<dbReference type="SUPFAM" id="SSF52540">
    <property type="entry name" value="P-loop containing nucleoside triphosphate hydrolases"/>
    <property type="match status" value="1"/>
</dbReference>
<dbReference type="InterPro" id="IPR001238">
    <property type="entry name" value="DNA-binding_RecF"/>
</dbReference>
<dbReference type="InterPro" id="IPR027417">
    <property type="entry name" value="P-loop_NTPase"/>
</dbReference>
<dbReference type="Gene3D" id="1.20.1050.90">
    <property type="entry name" value="RecF/RecN/SMC, N-terminal domain"/>
    <property type="match status" value="1"/>
</dbReference>
<dbReference type="GO" id="GO:0006302">
    <property type="term" value="P:double-strand break repair"/>
    <property type="evidence" value="ECO:0007669"/>
    <property type="project" value="TreeGrafter"/>
</dbReference>
<keyword evidence="6 9" id="KW-0547">Nucleotide-binding</keyword>
<comment type="similarity">
    <text evidence="2 9">Belongs to the RecF family.</text>
</comment>
<dbReference type="GO" id="GO:0000731">
    <property type="term" value="P:DNA synthesis involved in DNA repair"/>
    <property type="evidence" value="ECO:0007669"/>
    <property type="project" value="TreeGrafter"/>
</dbReference>
<proteinExistence type="inferred from homology"/>
<keyword evidence="5 9" id="KW-0235">DNA replication</keyword>
<keyword evidence="9" id="KW-0234">DNA repair</keyword>
<evidence type="ECO:0000256" key="4">
    <source>
        <dbReference type="ARBA" id="ARBA00022490"/>
    </source>
</evidence>
<dbReference type="InterPro" id="IPR018078">
    <property type="entry name" value="DNA-binding_RecF_CS"/>
</dbReference>
<keyword evidence="4 9" id="KW-0963">Cytoplasm</keyword>
<dbReference type="NCBIfam" id="TIGR00611">
    <property type="entry name" value="recf"/>
    <property type="match status" value="1"/>
</dbReference>
<evidence type="ECO:0000256" key="9">
    <source>
        <dbReference type="HAMAP-Rule" id="MF_00365"/>
    </source>
</evidence>
<dbReference type="InterPro" id="IPR042174">
    <property type="entry name" value="RecF_2"/>
</dbReference>
<dbReference type="PANTHER" id="PTHR32182:SF0">
    <property type="entry name" value="DNA REPLICATION AND REPAIR PROTEIN RECF"/>
    <property type="match status" value="1"/>
</dbReference>